<protein>
    <submittedName>
        <fullName evidence="2">Uncharacterized protein</fullName>
    </submittedName>
</protein>
<dbReference type="AlphaFoldDB" id="A0AAV4STV3"/>
<organism evidence="2 3">
    <name type="scientific">Caerostris darwini</name>
    <dbReference type="NCBI Taxonomy" id="1538125"/>
    <lineage>
        <taxon>Eukaryota</taxon>
        <taxon>Metazoa</taxon>
        <taxon>Ecdysozoa</taxon>
        <taxon>Arthropoda</taxon>
        <taxon>Chelicerata</taxon>
        <taxon>Arachnida</taxon>
        <taxon>Araneae</taxon>
        <taxon>Araneomorphae</taxon>
        <taxon>Entelegynae</taxon>
        <taxon>Araneoidea</taxon>
        <taxon>Araneidae</taxon>
        <taxon>Caerostris</taxon>
    </lineage>
</organism>
<gene>
    <name evidence="2" type="ORF">CDAR_459061</name>
</gene>
<name>A0AAV4STV3_9ARAC</name>
<comment type="caution">
    <text evidence="2">The sequence shown here is derived from an EMBL/GenBank/DDBJ whole genome shotgun (WGS) entry which is preliminary data.</text>
</comment>
<keyword evidence="3" id="KW-1185">Reference proteome</keyword>
<dbReference type="EMBL" id="BPLQ01008450">
    <property type="protein sequence ID" value="GIY37489.1"/>
    <property type="molecule type" value="Genomic_DNA"/>
</dbReference>
<reference evidence="2 3" key="1">
    <citation type="submission" date="2021-06" db="EMBL/GenBank/DDBJ databases">
        <title>Caerostris darwini draft genome.</title>
        <authorList>
            <person name="Kono N."/>
            <person name="Arakawa K."/>
        </authorList>
    </citation>
    <scope>NUCLEOTIDE SEQUENCE [LARGE SCALE GENOMIC DNA]</scope>
</reference>
<evidence type="ECO:0000256" key="1">
    <source>
        <dbReference type="SAM" id="SignalP"/>
    </source>
</evidence>
<evidence type="ECO:0000313" key="2">
    <source>
        <dbReference type="EMBL" id="GIY37489.1"/>
    </source>
</evidence>
<keyword evidence="1" id="KW-0732">Signal</keyword>
<feature type="signal peptide" evidence="1">
    <location>
        <begin position="1"/>
        <end position="23"/>
    </location>
</feature>
<proteinExistence type="predicted"/>
<feature type="chain" id="PRO_5043517571" evidence="1">
    <location>
        <begin position="24"/>
        <end position="106"/>
    </location>
</feature>
<accession>A0AAV4STV3</accession>
<sequence length="106" mass="11878">MQMGLKWEGWSSSLLSLLSRTTLVTFHTAGKTPSESVRAYCFFGLNLENCCFDFIAGERDKFLIIRNGECGSCCVRPREMEIEDVVGGFCQVNRRCPNRVSNGLAD</sequence>
<evidence type="ECO:0000313" key="3">
    <source>
        <dbReference type="Proteomes" id="UP001054837"/>
    </source>
</evidence>
<dbReference type="Proteomes" id="UP001054837">
    <property type="component" value="Unassembled WGS sequence"/>
</dbReference>